<organism evidence="2 3">
    <name type="scientific">Characodon lateralis</name>
    <dbReference type="NCBI Taxonomy" id="208331"/>
    <lineage>
        <taxon>Eukaryota</taxon>
        <taxon>Metazoa</taxon>
        <taxon>Chordata</taxon>
        <taxon>Craniata</taxon>
        <taxon>Vertebrata</taxon>
        <taxon>Euteleostomi</taxon>
        <taxon>Actinopterygii</taxon>
        <taxon>Neopterygii</taxon>
        <taxon>Teleostei</taxon>
        <taxon>Neoteleostei</taxon>
        <taxon>Acanthomorphata</taxon>
        <taxon>Ovalentaria</taxon>
        <taxon>Atherinomorphae</taxon>
        <taxon>Cyprinodontiformes</taxon>
        <taxon>Goodeidae</taxon>
        <taxon>Characodon</taxon>
    </lineage>
</organism>
<feature type="region of interest" description="Disordered" evidence="1">
    <location>
        <begin position="1"/>
        <end position="44"/>
    </location>
</feature>
<comment type="caution">
    <text evidence="2">The sequence shown here is derived from an EMBL/GenBank/DDBJ whole genome shotgun (WGS) entry which is preliminary data.</text>
</comment>
<proteinExistence type="predicted"/>
<name>A0ABU7ESS5_9TELE</name>
<dbReference type="Proteomes" id="UP001352852">
    <property type="component" value="Unassembled WGS sequence"/>
</dbReference>
<keyword evidence="3" id="KW-1185">Reference proteome</keyword>
<dbReference type="EMBL" id="JAHUTJ010066168">
    <property type="protein sequence ID" value="MED6290096.1"/>
    <property type="molecule type" value="Genomic_DNA"/>
</dbReference>
<evidence type="ECO:0000256" key="1">
    <source>
        <dbReference type="SAM" id="MobiDB-lite"/>
    </source>
</evidence>
<feature type="compositionally biased region" description="Low complexity" evidence="1">
    <location>
        <begin position="10"/>
        <end position="35"/>
    </location>
</feature>
<reference evidence="2 3" key="1">
    <citation type="submission" date="2021-06" db="EMBL/GenBank/DDBJ databases">
        <authorList>
            <person name="Palmer J.M."/>
        </authorList>
    </citation>
    <scope>NUCLEOTIDE SEQUENCE [LARGE SCALE GENOMIC DNA]</scope>
    <source>
        <strain evidence="2 3">CL_MEX2019</strain>
        <tissue evidence="2">Muscle</tissue>
    </source>
</reference>
<protein>
    <submittedName>
        <fullName evidence="2">Uncharacterized protein</fullName>
    </submittedName>
</protein>
<gene>
    <name evidence="2" type="ORF">CHARACLAT_009614</name>
</gene>
<sequence>MDKARKAGWGSDVRSSSSKDSGGSSSNSNSSSDVVTHTHKPDKCIHSNSDVKGFRSFGSNAPFPWALLRPAPLYSACFAAVSSTRFTGPILAFLVPAQQQVPFGFNRAKM</sequence>
<accession>A0ABU7ESS5</accession>
<evidence type="ECO:0000313" key="3">
    <source>
        <dbReference type="Proteomes" id="UP001352852"/>
    </source>
</evidence>
<evidence type="ECO:0000313" key="2">
    <source>
        <dbReference type="EMBL" id="MED6290096.1"/>
    </source>
</evidence>